<evidence type="ECO:0000256" key="4">
    <source>
        <dbReference type="ARBA" id="ARBA00023316"/>
    </source>
</evidence>
<proteinExistence type="inferred from homology"/>
<comment type="caution">
    <text evidence="6">The sequence shown here is derived from an EMBL/GenBank/DDBJ whole genome shotgun (WGS) entry which is preliminary data.</text>
</comment>
<evidence type="ECO:0000256" key="3">
    <source>
        <dbReference type="ARBA" id="ARBA00022944"/>
    </source>
</evidence>
<evidence type="ECO:0000256" key="5">
    <source>
        <dbReference type="HAMAP-Rule" id="MF_02070"/>
    </source>
</evidence>
<comment type="function">
    <text evidence="5">Catalyzes the conversion of GlcNAc-PP-undecaprenol into ManNAc-GlcNAc-PP-undecaprenol, the first committed lipid intermediate in the de novo synthesis of teichoic acid.</text>
</comment>
<keyword evidence="1 5" id="KW-0328">Glycosyltransferase</keyword>
<keyword evidence="7" id="KW-1185">Reference proteome</keyword>
<keyword evidence="4 5" id="KW-0961">Cell wall biogenesis/degradation</keyword>
<reference evidence="6 7" key="1">
    <citation type="submission" date="2022-10" db="EMBL/GenBank/DDBJ databases">
        <title>Description of Fervidibacillus gen. nov. in the family Fervidibacillaceae fam. nov. with two species, Fervidibacillus albus sp. nov., and Fervidibacillus halotolerans sp. nov., isolated from tidal flat sediments.</title>
        <authorList>
            <person name="Kwon K.K."/>
            <person name="Yang S.-H."/>
        </authorList>
    </citation>
    <scope>NUCLEOTIDE SEQUENCE [LARGE SCALE GENOMIC DNA]</scope>
    <source>
        <strain evidence="6 7">DSM 23332</strain>
    </source>
</reference>
<dbReference type="NCBIfam" id="TIGR00696">
    <property type="entry name" value="wecG_tagA_cpsF"/>
    <property type="match status" value="1"/>
</dbReference>
<evidence type="ECO:0000313" key="7">
    <source>
        <dbReference type="Proteomes" id="UP001208656"/>
    </source>
</evidence>
<evidence type="ECO:0000256" key="1">
    <source>
        <dbReference type="ARBA" id="ARBA00022676"/>
    </source>
</evidence>
<dbReference type="PANTHER" id="PTHR34136">
    <property type="match status" value="1"/>
</dbReference>
<evidence type="ECO:0000313" key="6">
    <source>
        <dbReference type="EMBL" id="MCU9594173.1"/>
    </source>
</evidence>
<dbReference type="Pfam" id="PF03808">
    <property type="entry name" value="Glyco_tran_WecG"/>
    <property type="match status" value="1"/>
</dbReference>
<protein>
    <recommendedName>
        <fullName evidence="5">N-acetylglucosaminyldiphosphoundecaprenol N-acetyl-beta-D-mannosaminyltransferase</fullName>
        <ecNumber evidence="5">2.4.1.187</ecNumber>
    </recommendedName>
    <alternativeName>
        <fullName evidence="5">N-acetylmannosaminyltransferase</fullName>
    </alternativeName>
    <alternativeName>
        <fullName evidence="5">UDP-N-acetylmannosamine transferase</fullName>
    </alternativeName>
    <alternativeName>
        <fullName evidence="5">UDP-N-acetylmannosamine:N-acetylglucosaminyl pyrophosphorylundecaprenol N-acetylmannosaminyltransferase</fullName>
    </alternativeName>
</protein>
<dbReference type="HAMAP" id="MF_02070">
    <property type="entry name" value="TagA_TarA"/>
    <property type="match status" value="1"/>
</dbReference>
<name>A0ABT2WES8_9BACI</name>
<dbReference type="EC" id="2.4.1.187" evidence="5"/>
<keyword evidence="3 5" id="KW-0777">Teichoic acid biosynthesis</keyword>
<comment type="catalytic activity">
    <reaction evidence="5">
        <text>UDP-N-acetyl-alpha-D-mannosamine + N-acetyl-alpha-D-glucosaminyl-di-trans,octa-cis-undecaprenyl diphosphate = N-acetyl-beta-D-mannosaminyl-(1-&gt;4)-N-acetyl-alpha-D-glucosaminyl di-trans,octa-cis-undecaprenyl diphosphate + UDP + H(+)</text>
        <dbReference type="Rhea" id="RHEA:16053"/>
        <dbReference type="ChEBI" id="CHEBI:15378"/>
        <dbReference type="ChEBI" id="CHEBI:58223"/>
        <dbReference type="ChEBI" id="CHEBI:62959"/>
        <dbReference type="ChEBI" id="CHEBI:68623"/>
        <dbReference type="ChEBI" id="CHEBI:132210"/>
        <dbReference type="EC" id="2.4.1.187"/>
    </reaction>
</comment>
<dbReference type="PANTHER" id="PTHR34136:SF1">
    <property type="entry name" value="UDP-N-ACETYL-D-MANNOSAMINURONIC ACID TRANSFERASE"/>
    <property type="match status" value="1"/>
</dbReference>
<sequence>MYLKTVHVQNVKFDNYSMEEFLQIFEERLLNEEKTFVVTANPEIVTKANTDPVYRETLNKADFITADGIGVVIASKILKTPLKERVSGFDLMGKLLHKAEQLNLKVYLLGAKDTTLEKAYKNIKAKHPKINIVGRHHGYIDIENEDLVTEIVDLKPDLIFVALGFPKQEYWITKHMHRFSKGLFIGLGGSFDVWAGEVKRAPEIWIKLNLEWLYRLIQEPRRFKRMLVLPKFLIKVLVNRK</sequence>
<dbReference type="Proteomes" id="UP001208656">
    <property type="component" value="Unassembled WGS sequence"/>
</dbReference>
<organism evidence="6 7">
    <name type="scientific">Pallidibacillus thermolactis</name>
    <dbReference type="NCBI Taxonomy" id="251051"/>
    <lineage>
        <taxon>Bacteria</taxon>
        <taxon>Bacillati</taxon>
        <taxon>Bacillota</taxon>
        <taxon>Bacilli</taxon>
        <taxon>Bacillales</taxon>
        <taxon>Bacillaceae</taxon>
        <taxon>Pallidibacillus</taxon>
    </lineage>
</organism>
<dbReference type="CDD" id="cd06533">
    <property type="entry name" value="Glyco_transf_WecG_TagA"/>
    <property type="match status" value="1"/>
</dbReference>
<evidence type="ECO:0000256" key="2">
    <source>
        <dbReference type="ARBA" id="ARBA00022679"/>
    </source>
</evidence>
<dbReference type="EMBL" id="JAOUSE010000014">
    <property type="protein sequence ID" value="MCU9594173.1"/>
    <property type="molecule type" value="Genomic_DNA"/>
</dbReference>
<accession>A0ABT2WES8</accession>
<comment type="pathway">
    <text evidence="5">Cell wall biogenesis; teichoic acid biosynthesis.</text>
</comment>
<dbReference type="InterPro" id="IPR004629">
    <property type="entry name" value="WecG_TagA_CpsF"/>
</dbReference>
<comment type="similarity">
    <text evidence="5">Belongs to the glycosyltransferase 26 family. TagA/TarA subfamily.</text>
</comment>
<dbReference type="InterPro" id="IPR034714">
    <property type="entry name" value="TagA_TarA"/>
</dbReference>
<gene>
    <name evidence="6" type="ORF">OEV82_06860</name>
</gene>
<keyword evidence="2 5" id="KW-0808">Transferase</keyword>